<evidence type="ECO:0000313" key="2">
    <source>
        <dbReference type="Proteomes" id="UP000031465"/>
    </source>
</evidence>
<name>A0A0C1K276_9BACT</name>
<evidence type="ECO:0000313" key="1">
    <source>
        <dbReference type="EMBL" id="KIC73477.1"/>
    </source>
</evidence>
<organism evidence="1 2">
    <name type="scientific">Candidatus Protochlamydia amoebophila</name>
    <dbReference type="NCBI Taxonomy" id="362787"/>
    <lineage>
        <taxon>Bacteria</taxon>
        <taxon>Pseudomonadati</taxon>
        <taxon>Chlamydiota</taxon>
        <taxon>Chlamydiia</taxon>
        <taxon>Parachlamydiales</taxon>
        <taxon>Parachlamydiaceae</taxon>
        <taxon>Candidatus Protochlamydia</taxon>
    </lineage>
</organism>
<accession>A0A0C1K276</accession>
<dbReference type="EMBL" id="JSAN01000029">
    <property type="protein sequence ID" value="KIC73477.1"/>
    <property type="molecule type" value="Genomic_DNA"/>
</dbReference>
<dbReference type="Proteomes" id="UP000031465">
    <property type="component" value="Unassembled WGS sequence"/>
</dbReference>
<reference evidence="1 2" key="1">
    <citation type="journal article" date="2014" name="Mol. Biol. Evol.">
        <title>Massive expansion of Ubiquitination-related gene families within the Chlamydiae.</title>
        <authorList>
            <person name="Domman D."/>
            <person name="Collingro A."/>
            <person name="Lagkouvardos I."/>
            <person name="Gehre L."/>
            <person name="Weinmaier T."/>
            <person name="Rattei T."/>
            <person name="Subtil A."/>
            <person name="Horn M."/>
        </authorList>
    </citation>
    <scope>NUCLEOTIDE SEQUENCE [LARGE SCALE GENOMIC DNA]</scope>
    <source>
        <strain evidence="1 2">EI2</strain>
    </source>
</reference>
<dbReference type="PATRIC" id="fig|362787.3.peg.389"/>
<protein>
    <submittedName>
        <fullName evidence="1">Uncharacterized protein</fullName>
    </submittedName>
</protein>
<comment type="caution">
    <text evidence="1">The sequence shown here is derived from an EMBL/GenBank/DDBJ whole genome shotgun (WGS) entry which is preliminary data.</text>
</comment>
<dbReference type="AlphaFoldDB" id="A0A0C1K276"/>
<proteinExistence type="predicted"/>
<dbReference type="RefSeq" id="WP_039356653.1">
    <property type="nucleotide sequence ID" value="NZ_JSAN01000029.1"/>
</dbReference>
<gene>
    <name evidence="1" type="ORF">DB44_BF00020</name>
</gene>
<sequence length="134" mass="15362">MLKALPQLSTLPISLTIDTLTGFIYGKLFHVNAELTATIFGVYCLADKLLFHSINTLMRNQDDLRSHHIYILTHSLCFPTLTLVLSRLNLIGKKGNFLMSSIGLLHIGKHCWQIYKNSPELQRQIQRLQQLIKF</sequence>